<sequence length="57" mass="6105">MTLSSQCVETENQVLHYSPPPPGAMSSISTELAGFCARVLWTPLSADRAVISTLIAR</sequence>
<evidence type="ECO:0000313" key="2">
    <source>
        <dbReference type="Proteomes" id="UP000727407"/>
    </source>
</evidence>
<proteinExistence type="predicted"/>
<evidence type="ECO:0000313" key="1">
    <source>
        <dbReference type="EMBL" id="KAF5886439.1"/>
    </source>
</evidence>
<dbReference type="EMBL" id="QNUK01001178">
    <property type="protein sequence ID" value="KAF5886439.1"/>
    <property type="molecule type" value="Genomic_DNA"/>
</dbReference>
<comment type="caution">
    <text evidence="1">The sequence shown here is derived from an EMBL/GenBank/DDBJ whole genome shotgun (WGS) entry which is preliminary data.</text>
</comment>
<gene>
    <name evidence="1" type="ORF">DAT39_022516</name>
</gene>
<keyword evidence="2" id="KW-1185">Reference proteome</keyword>
<reference evidence="1" key="1">
    <citation type="submission" date="2020-07" db="EMBL/GenBank/DDBJ databases">
        <title>Clarias magur genome sequencing, assembly and annotation.</title>
        <authorList>
            <person name="Kushwaha B."/>
            <person name="Kumar R."/>
            <person name="Das P."/>
            <person name="Joshi C.G."/>
            <person name="Kumar D."/>
            <person name="Nagpure N.S."/>
            <person name="Pandey M."/>
            <person name="Agarwal S."/>
            <person name="Srivastava S."/>
            <person name="Singh M."/>
            <person name="Sahoo L."/>
            <person name="Jayasankar P."/>
            <person name="Meher P.K."/>
            <person name="Koringa P.G."/>
            <person name="Iquebal M.A."/>
            <person name="Das S.P."/>
            <person name="Bit A."/>
            <person name="Patnaik S."/>
            <person name="Patel N."/>
            <person name="Shah T.M."/>
            <person name="Hinsu A."/>
            <person name="Jena J.K."/>
        </authorList>
    </citation>
    <scope>NUCLEOTIDE SEQUENCE</scope>
    <source>
        <strain evidence="1">CIFAMagur01</strain>
        <tissue evidence="1">Testis</tissue>
    </source>
</reference>
<accession>A0A8J4U135</accession>
<organism evidence="1 2">
    <name type="scientific">Clarias magur</name>
    <name type="common">Asian catfish</name>
    <name type="synonym">Macropteronotus magur</name>
    <dbReference type="NCBI Taxonomy" id="1594786"/>
    <lineage>
        <taxon>Eukaryota</taxon>
        <taxon>Metazoa</taxon>
        <taxon>Chordata</taxon>
        <taxon>Craniata</taxon>
        <taxon>Vertebrata</taxon>
        <taxon>Euteleostomi</taxon>
        <taxon>Actinopterygii</taxon>
        <taxon>Neopterygii</taxon>
        <taxon>Teleostei</taxon>
        <taxon>Ostariophysi</taxon>
        <taxon>Siluriformes</taxon>
        <taxon>Clariidae</taxon>
        <taxon>Clarias</taxon>
    </lineage>
</organism>
<dbReference type="AlphaFoldDB" id="A0A8J4U135"/>
<dbReference type="Proteomes" id="UP000727407">
    <property type="component" value="Unassembled WGS sequence"/>
</dbReference>
<name>A0A8J4U135_CLAMG</name>
<protein>
    <submittedName>
        <fullName evidence="1">Uncharacterized protein</fullName>
    </submittedName>
</protein>